<protein>
    <submittedName>
        <fullName evidence="4">NADH-FMN oxidoreductase RutF, flavin reductase (DIM6/NTAB) family</fullName>
    </submittedName>
</protein>
<dbReference type="EMBL" id="CYHH01000003">
    <property type="protein sequence ID" value="CUB06505.1"/>
    <property type="molecule type" value="Genomic_DNA"/>
</dbReference>
<accession>A0A0K6ITS5</accession>
<dbReference type="Proteomes" id="UP000182108">
    <property type="component" value="Unassembled WGS sequence"/>
</dbReference>
<dbReference type="SUPFAM" id="SSF50475">
    <property type="entry name" value="FMN-binding split barrel"/>
    <property type="match status" value="1"/>
</dbReference>
<evidence type="ECO:0000259" key="3">
    <source>
        <dbReference type="SMART" id="SM00903"/>
    </source>
</evidence>
<keyword evidence="2" id="KW-0560">Oxidoreductase</keyword>
<dbReference type="GO" id="GO:0042602">
    <property type="term" value="F:riboflavin reductase (NADPH) activity"/>
    <property type="evidence" value="ECO:0007669"/>
    <property type="project" value="TreeGrafter"/>
</dbReference>
<reference evidence="5" key="1">
    <citation type="submission" date="2015-08" db="EMBL/GenBank/DDBJ databases">
        <authorList>
            <person name="Babu N.S."/>
            <person name="Beckwith C.J."/>
            <person name="Beseler K.G."/>
            <person name="Brison A."/>
            <person name="Carone J.V."/>
            <person name="Caskin T.P."/>
            <person name="Diamond M."/>
            <person name="Durham M.E."/>
            <person name="Foxe J.M."/>
            <person name="Go M."/>
            <person name="Henderson B.A."/>
            <person name="Jones I.B."/>
            <person name="McGettigan J.A."/>
            <person name="Micheletti S.J."/>
            <person name="Nasrallah M.E."/>
            <person name="Ortiz D."/>
            <person name="Piller C.R."/>
            <person name="Privatt S.R."/>
            <person name="Schneider S.L."/>
            <person name="Sharp S."/>
            <person name="Smith T.C."/>
            <person name="Stanton J.D."/>
            <person name="Ullery H.E."/>
            <person name="Wilson R.J."/>
            <person name="Serrano M.G."/>
            <person name="Buck G."/>
            <person name="Lee V."/>
            <person name="Wang Y."/>
            <person name="Carvalho R."/>
            <person name="Voegtly L."/>
            <person name="Shi R."/>
            <person name="Duckworth R."/>
            <person name="Johnson A."/>
            <person name="Loviza R."/>
            <person name="Walstead R."/>
            <person name="Shah Z."/>
            <person name="Kiflezghi M."/>
            <person name="Wade K."/>
            <person name="Ball S.L."/>
            <person name="Bradley K.W."/>
            <person name="Asai D.J."/>
            <person name="Bowman C.A."/>
            <person name="Russell D.A."/>
            <person name="Pope W.H."/>
            <person name="Jacobs-Sera D."/>
            <person name="Hendrix R.W."/>
            <person name="Hatfull G.F."/>
        </authorList>
    </citation>
    <scope>NUCLEOTIDE SEQUENCE [LARGE SCALE GENOMIC DNA]</scope>
    <source>
        <strain evidence="5">JCM 19170</strain>
    </source>
</reference>
<evidence type="ECO:0000256" key="1">
    <source>
        <dbReference type="ARBA" id="ARBA00008898"/>
    </source>
</evidence>
<dbReference type="InterPro" id="IPR050268">
    <property type="entry name" value="NADH-dep_flavin_reductase"/>
</dbReference>
<dbReference type="Gene3D" id="2.30.110.10">
    <property type="entry name" value="Electron Transport, Fmn-binding Protein, Chain A"/>
    <property type="match status" value="1"/>
</dbReference>
<name>A0A0K6ITS5_9PROT</name>
<gene>
    <name evidence="4" type="ORF">Ga0061068_103179</name>
</gene>
<dbReference type="InterPro" id="IPR012349">
    <property type="entry name" value="Split_barrel_FMN-bd"/>
</dbReference>
<evidence type="ECO:0000256" key="2">
    <source>
        <dbReference type="ARBA" id="ARBA00023002"/>
    </source>
</evidence>
<dbReference type="Pfam" id="PF01613">
    <property type="entry name" value="Flavin_Reduct"/>
    <property type="match status" value="1"/>
</dbReference>
<organism evidence="4 5">
    <name type="scientific">Tepidiphilus thermophilus</name>
    <dbReference type="NCBI Taxonomy" id="876478"/>
    <lineage>
        <taxon>Bacteria</taxon>
        <taxon>Pseudomonadati</taxon>
        <taxon>Pseudomonadota</taxon>
        <taxon>Hydrogenophilia</taxon>
        <taxon>Hydrogenophilales</taxon>
        <taxon>Hydrogenophilaceae</taxon>
        <taxon>Tepidiphilus</taxon>
    </lineage>
</organism>
<comment type="similarity">
    <text evidence="1">Belongs to the non-flavoprotein flavin reductase family.</text>
</comment>
<dbReference type="GO" id="GO:0010181">
    <property type="term" value="F:FMN binding"/>
    <property type="evidence" value="ECO:0007669"/>
    <property type="project" value="InterPro"/>
</dbReference>
<dbReference type="InterPro" id="IPR002563">
    <property type="entry name" value="Flavin_Rdtase-like_dom"/>
</dbReference>
<evidence type="ECO:0000313" key="4">
    <source>
        <dbReference type="EMBL" id="CUB06505.1"/>
    </source>
</evidence>
<dbReference type="OrthoDB" id="9792858at2"/>
<feature type="domain" description="Flavin reductase like" evidence="3">
    <location>
        <begin position="22"/>
        <end position="165"/>
    </location>
</feature>
<dbReference type="RefSeq" id="WP_055423138.1">
    <property type="nucleotide sequence ID" value="NZ_CYHH01000003.1"/>
</dbReference>
<dbReference type="AlphaFoldDB" id="A0A0K6ITS5"/>
<proteinExistence type="inferred from homology"/>
<dbReference type="PANTHER" id="PTHR30466:SF11">
    <property type="entry name" value="FLAVIN-DEPENDENT MONOOXYGENASE, REDUCTASE SUBUNIT HSAB"/>
    <property type="match status" value="1"/>
</dbReference>
<keyword evidence="5" id="KW-1185">Reference proteome</keyword>
<sequence length="168" mass="18117">MDSTHAVSPPAILDARQLRRTLGQFATGIAVLTTRAPDGAPLGLTINSFNSVSLEPPLVVFSLARRLSLLPWFEEASHFGISLLAAGQRALSDRFAGPAQDRFAGVEWFPGPFGSPLLVGACAHFECRNAIRHDGGDHLLFLAEVCHHAAYPREPLVFFGGAYRELAP</sequence>
<dbReference type="SMART" id="SM00903">
    <property type="entry name" value="Flavin_Reduct"/>
    <property type="match status" value="1"/>
</dbReference>
<dbReference type="PANTHER" id="PTHR30466">
    <property type="entry name" value="FLAVIN REDUCTASE"/>
    <property type="match status" value="1"/>
</dbReference>
<evidence type="ECO:0000313" key="5">
    <source>
        <dbReference type="Proteomes" id="UP000182108"/>
    </source>
</evidence>